<feature type="compositionally biased region" description="Pro residues" evidence="6">
    <location>
        <begin position="240"/>
        <end position="252"/>
    </location>
</feature>
<proteinExistence type="predicted"/>
<dbReference type="EMBL" id="KV428058">
    <property type="protein sequence ID" value="KZT38707.1"/>
    <property type="molecule type" value="Genomic_DNA"/>
</dbReference>
<dbReference type="OrthoDB" id="654211at2759"/>
<evidence type="ECO:0000256" key="3">
    <source>
        <dbReference type="ARBA" id="ARBA00022771"/>
    </source>
</evidence>
<reference evidence="8 9" key="1">
    <citation type="journal article" date="2016" name="Mol. Biol. Evol.">
        <title>Comparative Genomics of Early-Diverging Mushroom-Forming Fungi Provides Insights into the Origins of Lignocellulose Decay Capabilities.</title>
        <authorList>
            <person name="Nagy L.G."/>
            <person name="Riley R."/>
            <person name="Tritt A."/>
            <person name="Adam C."/>
            <person name="Daum C."/>
            <person name="Floudas D."/>
            <person name="Sun H."/>
            <person name="Yadav J.S."/>
            <person name="Pangilinan J."/>
            <person name="Larsson K.H."/>
            <person name="Matsuura K."/>
            <person name="Barry K."/>
            <person name="Labutti K."/>
            <person name="Kuo R."/>
            <person name="Ohm R.A."/>
            <person name="Bhattacharya S.S."/>
            <person name="Shirouzu T."/>
            <person name="Yoshinaga Y."/>
            <person name="Martin F.M."/>
            <person name="Grigoriev I.V."/>
            <person name="Hibbett D.S."/>
        </authorList>
    </citation>
    <scope>NUCLEOTIDE SEQUENCE [LARGE SCALE GENOMIC DNA]</scope>
    <source>
        <strain evidence="8 9">HHB10207 ss-3</strain>
    </source>
</reference>
<dbReference type="GO" id="GO:0045944">
    <property type="term" value="P:positive regulation of transcription by RNA polymerase II"/>
    <property type="evidence" value="ECO:0007669"/>
    <property type="project" value="UniProtKB-ARBA"/>
</dbReference>
<evidence type="ECO:0000256" key="6">
    <source>
        <dbReference type="SAM" id="MobiDB-lite"/>
    </source>
</evidence>
<keyword evidence="2" id="KW-0677">Repeat</keyword>
<protein>
    <recommendedName>
        <fullName evidence="7">C2H2-type domain-containing protein</fullName>
    </recommendedName>
</protein>
<dbReference type="SUPFAM" id="SSF57667">
    <property type="entry name" value="beta-beta-alpha zinc fingers"/>
    <property type="match status" value="1"/>
</dbReference>
<dbReference type="PROSITE" id="PS00028">
    <property type="entry name" value="ZINC_FINGER_C2H2_1"/>
    <property type="match status" value="1"/>
</dbReference>
<dbReference type="SMART" id="SM00355">
    <property type="entry name" value="ZnF_C2H2"/>
    <property type="match status" value="4"/>
</dbReference>
<evidence type="ECO:0000313" key="8">
    <source>
        <dbReference type="EMBL" id="KZT38707.1"/>
    </source>
</evidence>
<dbReference type="PROSITE" id="PS50157">
    <property type="entry name" value="ZINC_FINGER_C2H2_2"/>
    <property type="match status" value="2"/>
</dbReference>
<feature type="compositionally biased region" description="Basic and acidic residues" evidence="6">
    <location>
        <begin position="198"/>
        <end position="209"/>
    </location>
</feature>
<keyword evidence="9" id="KW-1185">Reference proteome</keyword>
<dbReference type="GO" id="GO:0008270">
    <property type="term" value="F:zinc ion binding"/>
    <property type="evidence" value="ECO:0007669"/>
    <property type="project" value="UniProtKB-KW"/>
</dbReference>
<feature type="compositionally biased region" description="Polar residues" evidence="6">
    <location>
        <begin position="212"/>
        <end position="236"/>
    </location>
</feature>
<feature type="domain" description="C2H2-type" evidence="7">
    <location>
        <begin position="69"/>
        <end position="100"/>
    </location>
</feature>
<dbReference type="Proteomes" id="UP000076798">
    <property type="component" value="Unassembled WGS sequence"/>
</dbReference>
<dbReference type="GO" id="GO:0005634">
    <property type="term" value="C:nucleus"/>
    <property type="evidence" value="ECO:0007669"/>
    <property type="project" value="UniProtKB-ARBA"/>
</dbReference>
<name>A0A166DN12_9AGAM</name>
<evidence type="ECO:0000256" key="5">
    <source>
        <dbReference type="PROSITE-ProRule" id="PRU00042"/>
    </source>
</evidence>
<keyword evidence="3 5" id="KW-0863">Zinc-finger</keyword>
<dbReference type="STRING" id="1314776.A0A166DN12"/>
<evidence type="ECO:0000259" key="7">
    <source>
        <dbReference type="PROSITE" id="PS50157"/>
    </source>
</evidence>
<dbReference type="FunFam" id="3.30.160.60:FF:000446">
    <property type="entry name" value="Zinc finger protein"/>
    <property type="match status" value="1"/>
</dbReference>
<dbReference type="Pfam" id="PF00096">
    <property type="entry name" value="zf-C2H2"/>
    <property type="match status" value="1"/>
</dbReference>
<sequence length="354" mass="38777">MAATKTSKRKADTRDRRTRSTGKTRAKKGSTPPELGFVCPVPDCQKVFSRQTDMAVRHAILHSDDPKPFKCELDNCGRGFSQASGLKQHQRSGIHGNVKAYRCRWAKGKCGLAFNDPSSRTRHEHYVHGPGKDLRYYCHCGLSYKRPSGIKKHHTAKHPHLAYQLPEPEPLRSKNSAAIREVMDVEDVHDECDIPAFDPREGQASREAEPSSVLTENASATTHSPSLSASTPSTRESSIPPSPLLSTPPPPANYSHSHSHADGHGHDFRLDSVYSHCPSPREQVSNLRSTSFPSSVKSIETLASGFPSGLLPRALGQGAAEETDGDAENPLVGLDTAKNRWSLDWILNAKEGVE</sequence>
<dbReference type="GO" id="GO:0000978">
    <property type="term" value="F:RNA polymerase II cis-regulatory region sequence-specific DNA binding"/>
    <property type="evidence" value="ECO:0007669"/>
    <property type="project" value="TreeGrafter"/>
</dbReference>
<dbReference type="AlphaFoldDB" id="A0A166DN12"/>
<dbReference type="InterPro" id="IPR013087">
    <property type="entry name" value="Znf_C2H2_type"/>
</dbReference>
<evidence type="ECO:0000256" key="1">
    <source>
        <dbReference type="ARBA" id="ARBA00022723"/>
    </source>
</evidence>
<feature type="region of interest" description="Disordered" evidence="6">
    <location>
        <begin position="193"/>
        <end position="291"/>
    </location>
</feature>
<dbReference type="GO" id="GO:0000981">
    <property type="term" value="F:DNA-binding transcription factor activity, RNA polymerase II-specific"/>
    <property type="evidence" value="ECO:0007669"/>
    <property type="project" value="TreeGrafter"/>
</dbReference>
<dbReference type="PANTHER" id="PTHR19818:SF139">
    <property type="entry name" value="PAIR-RULE PROTEIN ODD-PAIRED"/>
    <property type="match status" value="1"/>
</dbReference>
<dbReference type="InterPro" id="IPR036236">
    <property type="entry name" value="Znf_C2H2_sf"/>
</dbReference>
<keyword evidence="1" id="KW-0479">Metal-binding</keyword>
<evidence type="ECO:0000256" key="4">
    <source>
        <dbReference type="ARBA" id="ARBA00022833"/>
    </source>
</evidence>
<feature type="compositionally biased region" description="Basic and acidic residues" evidence="6">
    <location>
        <begin position="259"/>
        <end position="270"/>
    </location>
</feature>
<evidence type="ECO:0000313" key="9">
    <source>
        <dbReference type="Proteomes" id="UP000076798"/>
    </source>
</evidence>
<feature type="domain" description="C2H2-type" evidence="7">
    <location>
        <begin position="101"/>
        <end position="133"/>
    </location>
</feature>
<organism evidence="8 9">
    <name type="scientific">Sistotremastrum suecicum HHB10207 ss-3</name>
    <dbReference type="NCBI Taxonomy" id="1314776"/>
    <lineage>
        <taxon>Eukaryota</taxon>
        <taxon>Fungi</taxon>
        <taxon>Dikarya</taxon>
        <taxon>Basidiomycota</taxon>
        <taxon>Agaricomycotina</taxon>
        <taxon>Agaricomycetes</taxon>
        <taxon>Sistotremastrales</taxon>
        <taxon>Sistotremastraceae</taxon>
        <taxon>Sistotremastrum</taxon>
    </lineage>
</organism>
<gene>
    <name evidence="8" type="ORF">SISSUDRAFT_1119436</name>
</gene>
<feature type="compositionally biased region" description="Polar residues" evidence="6">
    <location>
        <begin position="282"/>
        <end position="291"/>
    </location>
</feature>
<dbReference type="Gene3D" id="3.30.160.60">
    <property type="entry name" value="Classic Zinc Finger"/>
    <property type="match status" value="1"/>
</dbReference>
<dbReference type="InterPro" id="IPR050329">
    <property type="entry name" value="GLI_C2H2-zinc-finger"/>
</dbReference>
<keyword evidence="4" id="KW-0862">Zinc</keyword>
<dbReference type="PANTHER" id="PTHR19818">
    <property type="entry name" value="ZINC FINGER PROTEIN ZIC AND GLI"/>
    <property type="match status" value="1"/>
</dbReference>
<feature type="compositionally biased region" description="Basic residues" evidence="6">
    <location>
        <begin position="16"/>
        <end position="28"/>
    </location>
</feature>
<feature type="region of interest" description="Disordered" evidence="6">
    <location>
        <begin position="1"/>
        <end position="34"/>
    </location>
</feature>
<evidence type="ECO:0000256" key="2">
    <source>
        <dbReference type="ARBA" id="ARBA00022737"/>
    </source>
</evidence>
<accession>A0A166DN12</accession>